<proteinExistence type="predicted"/>
<dbReference type="Gramene" id="QL03p011396:mrna">
    <property type="protein sequence ID" value="QL03p011396:mrna:CDS:3"/>
    <property type="gene ID" value="QL03p011396"/>
</dbReference>
<reference evidence="2 3" key="1">
    <citation type="journal article" date="2016" name="G3 (Bethesda)">
        <title>First Draft Assembly and Annotation of the Genome of a California Endemic Oak Quercus lobata Nee (Fagaceae).</title>
        <authorList>
            <person name="Sork V.L."/>
            <person name="Fitz-Gibbon S.T."/>
            <person name="Puiu D."/>
            <person name="Crepeau M."/>
            <person name="Gugger P.F."/>
            <person name="Sherman R."/>
            <person name="Stevens K."/>
            <person name="Langley C.H."/>
            <person name="Pellegrini M."/>
            <person name="Salzberg S.L."/>
        </authorList>
    </citation>
    <scope>NUCLEOTIDE SEQUENCE [LARGE SCALE GENOMIC DNA]</scope>
    <source>
        <strain evidence="2 3">cv. SW786</strain>
    </source>
</reference>
<dbReference type="PANTHER" id="PTHR35123">
    <property type="entry name" value="OS07G0633900 PROTEIN-RELATED"/>
    <property type="match status" value="1"/>
</dbReference>
<evidence type="ECO:0000313" key="3">
    <source>
        <dbReference type="Proteomes" id="UP000594261"/>
    </source>
</evidence>
<dbReference type="GeneID" id="115979396"/>
<dbReference type="OMA" id="PNFTHAM"/>
<evidence type="ECO:0000256" key="1">
    <source>
        <dbReference type="SAM" id="MobiDB-lite"/>
    </source>
</evidence>
<dbReference type="AlphaFoldDB" id="A0A7N2L3V1"/>
<dbReference type="RefSeq" id="XP_030957281.1">
    <property type="nucleotide sequence ID" value="XM_031101421.1"/>
</dbReference>
<dbReference type="Proteomes" id="UP000594261">
    <property type="component" value="Chromosome 3"/>
</dbReference>
<keyword evidence="3" id="KW-1185">Reference proteome</keyword>
<dbReference type="KEGG" id="qlo:115979396"/>
<evidence type="ECO:0000313" key="2">
    <source>
        <dbReference type="EnsemblPlants" id="QL03p011396:mrna:CDS:3"/>
    </source>
</evidence>
<name>A0A7N2L3V1_QUELO</name>
<feature type="compositionally biased region" description="Low complexity" evidence="1">
    <location>
        <begin position="88"/>
        <end position="97"/>
    </location>
</feature>
<protein>
    <submittedName>
        <fullName evidence="2">Uncharacterized protein</fullName>
    </submittedName>
</protein>
<gene>
    <name evidence="2" type="primary">LOC115979396</name>
</gene>
<dbReference type="OrthoDB" id="1733969at2759"/>
<dbReference type="EnsemblPlants" id="QL03p011396:mrna">
    <property type="protein sequence ID" value="QL03p011396:mrna:CDS:3"/>
    <property type="gene ID" value="QL03p011396"/>
</dbReference>
<feature type="region of interest" description="Disordered" evidence="1">
    <location>
        <begin position="79"/>
        <end position="98"/>
    </location>
</feature>
<feature type="region of interest" description="Disordered" evidence="1">
    <location>
        <begin position="1"/>
        <end position="42"/>
    </location>
</feature>
<organism evidence="2 3">
    <name type="scientific">Quercus lobata</name>
    <name type="common">Valley oak</name>
    <dbReference type="NCBI Taxonomy" id="97700"/>
    <lineage>
        <taxon>Eukaryota</taxon>
        <taxon>Viridiplantae</taxon>
        <taxon>Streptophyta</taxon>
        <taxon>Embryophyta</taxon>
        <taxon>Tracheophyta</taxon>
        <taxon>Spermatophyta</taxon>
        <taxon>Magnoliopsida</taxon>
        <taxon>eudicotyledons</taxon>
        <taxon>Gunneridae</taxon>
        <taxon>Pentapetalae</taxon>
        <taxon>rosids</taxon>
        <taxon>fabids</taxon>
        <taxon>Fagales</taxon>
        <taxon>Fagaceae</taxon>
        <taxon>Quercus</taxon>
    </lineage>
</organism>
<dbReference type="PANTHER" id="PTHR35123:SF2">
    <property type="entry name" value="UBIQUITIN CARBOXYL-TERMINAL HYDROLASE-LIKE PROTEIN"/>
    <property type="match status" value="1"/>
</dbReference>
<accession>A0A7N2L3V1</accession>
<dbReference type="InParanoid" id="A0A7N2L3V1"/>
<dbReference type="EMBL" id="LRBV02000003">
    <property type="status" value="NOT_ANNOTATED_CDS"/>
    <property type="molecule type" value="Genomic_DNA"/>
</dbReference>
<reference evidence="2" key="2">
    <citation type="submission" date="2021-01" db="UniProtKB">
        <authorList>
            <consortium name="EnsemblPlants"/>
        </authorList>
    </citation>
    <scope>IDENTIFICATION</scope>
</reference>
<sequence>MSLSDKEIANVGGSGGGAADDDDDNNRVGGGVHASDVVDDDDNGKKQRGYGYGCGIGCTISFAKARQAVLNPFTKAKKQFLRRKNKRTSSSSSGSTGARISGKRFGCLNNGGKGCCFCLRQPQTLESNSGSRTSDPNDPNFTYDMLKAFIENNDFYSKECNPHFDFDLFSHATE</sequence>